<sequence>MRIYQLGYTLSYENISIRFSCSLIISSIVCLASWILTCVSSNLHFSLSFSKSCYKASTVSPSILFNLHKQKMKEKEIKDNDLLEQSTVSGFLFNPPLPCL</sequence>
<dbReference type="EMBL" id="FN594950">
    <property type="protein sequence ID" value="CBI15646.3"/>
    <property type="molecule type" value="Genomic_DNA"/>
</dbReference>
<keyword evidence="3" id="KW-1185">Reference proteome</keyword>
<dbReference type="HOGENOM" id="CLU_2311309_0_0_1"/>
<keyword evidence="1" id="KW-0472">Membrane</keyword>
<proteinExistence type="predicted"/>
<dbReference type="AlphaFoldDB" id="D7SGW6"/>
<keyword evidence="1" id="KW-1133">Transmembrane helix</keyword>
<evidence type="ECO:0000313" key="2">
    <source>
        <dbReference type="EMBL" id="CBI15646.3"/>
    </source>
</evidence>
<protein>
    <submittedName>
        <fullName evidence="2">Uncharacterized protein</fullName>
    </submittedName>
</protein>
<evidence type="ECO:0000313" key="3">
    <source>
        <dbReference type="Proteomes" id="UP000009183"/>
    </source>
</evidence>
<keyword evidence="1" id="KW-0812">Transmembrane</keyword>
<name>D7SGW6_VITVI</name>
<dbReference type="InParanoid" id="D7SGW6"/>
<feature type="transmembrane region" description="Helical" evidence="1">
    <location>
        <begin position="15"/>
        <end position="36"/>
    </location>
</feature>
<accession>D7SGW6</accession>
<dbReference type="PaxDb" id="29760-VIT_17s0000g01590.t01"/>
<reference evidence="3" key="1">
    <citation type="journal article" date="2007" name="Nature">
        <title>The grapevine genome sequence suggests ancestral hexaploidization in major angiosperm phyla.</title>
        <authorList>
            <consortium name="The French-Italian Public Consortium for Grapevine Genome Characterization."/>
            <person name="Jaillon O."/>
            <person name="Aury J.-M."/>
            <person name="Noel B."/>
            <person name="Policriti A."/>
            <person name="Clepet C."/>
            <person name="Casagrande A."/>
            <person name="Choisne N."/>
            <person name="Aubourg S."/>
            <person name="Vitulo N."/>
            <person name="Jubin C."/>
            <person name="Vezzi A."/>
            <person name="Legeai F."/>
            <person name="Hugueney P."/>
            <person name="Dasilva C."/>
            <person name="Horner D."/>
            <person name="Mica E."/>
            <person name="Jublot D."/>
            <person name="Poulain J."/>
            <person name="Bruyere C."/>
            <person name="Billault A."/>
            <person name="Segurens B."/>
            <person name="Gouyvenoux M."/>
            <person name="Ugarte E."/>
            <person name="Cattonaro F."/>
            <person name="Anthouard V."/>
            <person name="Vico V."/>
            <person name="Del Fabbro C."/>
            <person name="Alaux M."/>
            <person name="Di Gaspero G."/>
            <person name="Dumas V."/>
            <person name="Felice N."/>
            <person name="Paillard S."/>
            <person name="Juman I."/>
            <person name="Moroldo M."/>
            <person name="Scalabrin S."/>
            <person name="Canaguier A."/>
            <person name="Le Clainche I."/>
            <person name="Malacrida G."/>
            <person name="Durand E."/>
            <person name="Pesole G."/>
            <person name="Laucou V."/>
            <person name="Chatelet P."/>
            <person name="Merdinoglu D."/>
            <person name="Delledonne M."/>
            <person name="Pezzotti M."/>
            <person name="Lecharny A."/>
            <person name="Scarpelli C."/>
            <person name="Artiguenave F."/>
            <person name="Pe M.E."/>
            <person name="Valle G."/>
            <person name="Morgante M."/>
            <person name="Caboche M."/>
            <person name="Adam-Blondon A.-F."/>
            <person name="Weissenbach J."/>
            <person name="Quetier F."/>
            <person name="Wincker P."/>
        </authorList>
    </citation>
    <scope>NUCLEOTIDE SEQUENCE [LARGE SCALE GENOMIC DNA]</scope>
    <source>
        <strain evidence="3">cv. Pinot noir / PN40024</strain>
    </source>
</reference>
<organism evidence="2 3">
    <name type="scientific">Vitis vinifera</name>
    <name type="common">Grape</name>
    <dbReference type="NCBI Taxonomy" id="29760"/>
    <lineage>
        <taxon>Eukaryota</taxon>
        <taxon>Viridiplantae</taxon>
        <taxon>Streptophyta</taxon>
        <taxon>Embryophyta</taxon>
        <taxon>Tracheophyta</taxon>
        <taxon>Spermatophyta</taxon>
        <taxon>Magnoliopsida</taxon>
        <taxon>eudicotyledons</taxon>
        <taxon>Gunneridae</taxon>
        <taxon>Pentapetalae</taxon>
        <taxon>rosids</taxon>
        <taxon>Vitales</taxon>
        <taxon>Vitaceae</taxon>
        <taxon>Viteae</taxon>
        <taxon>Vitis</taxon>
    </lineage>
</organism>
<gene>
    <name evidence="2" type="ordered locus">VIT_17s0000g01590</name>
</gene>
<dbReference type="Proteomes" id="UP000009183">
    <property type="component" value="Chromosome 17"/>
</dbReference>
<evidence type="ECO:0000256" key="1">
    <source>
        <dbReference type="SAM" id="Phobius"/>
    </source>
</evidence>